<dbReference type="Proteomes" id="UP001230978">
    <property type="component" value="Chromosome"/>
</dbReference>
<sequence length="602" mass="63771">MSFPDVVAKEAFSLIEALRGAKEAGLLDPRVAKGLEAGQETAMRAAAAGGGWAAFATLVQLSGFAPYILAAQASAFIPFVGGSSAVSFLAVFVNPLTLVAGLAALGYWGVARQAKGVQKLASARIAAMLAITGVGQEAEGVASLVTAFRRLVDQDPIALAHLSKKEAVLVRTRIARLKSRFGRGLPPAVGGISTVWSTKIHPVQKTIEVDVPLVAGLTFADFVYNAAAINPQVLAAADFSRSLDIDGPIAFACHIGSFLSDGAKTNLRGYTAEQMVAAHFVGAGSAVEIPQTSNMPGYDLLIDGCQVQVKCGTDIALLKEHFAKYPDIPVIANSDLVAHIGSLAPEFRDLVSTFAGFDLDAVQGIMDRSLDGAGGLASADVPFFAVLIGAGKGVYSVWRGEIPVEELPAWLVVDLMVRGALTAGGKVAGSFVGLILLGPAGAIVLAPVAGVLALLGVSKAKSEMERVLMREWHEDLLRQAGTLHKATKFALERRVQALCKRTASFKEARTRLPSDLFTLLDSRAFDDAVFSVECLEDLNEPQSAQDIPELLVKVEHFRLLDRTVSQAKTRLLQTMAEKPGLAKGVETTAQDLWERFKGYAKR</sequence>
<evidence type="ECO:0000256" key="1">
    <source>
        <dbReference type="SAM" id="Phobius"/>
    </source>
</evidence>
<keyword evidence="1" id="KW-0812">Transmembrane</keyword>
<keyword evidence="3" id="KW-1185">Reference proteome</keyword>
<dbReference type="RefSeq" id="WP_281465937.1">
    <property type="nucleotide sequence ID" value="NZ_CP124535.1"/>
</dbReference>
<name>A0ABY8Q557_9RHOB</name>
<feature type="transmembrane region" description="Helical" evidence="1">
    <location>
        <begin position="88"/>
        <end position="110"/>
    </location>
</feature>
<accession>A0ABY8Q557</accession>
<dbReference type="EMBL" id="CP124535">
    <property type="protein sequence ID" value="WGV16013.1"/>
    <property type="molecule type" value="Genomic_DNA"/>
</dbReference>
<keyword evidence="1" id="KW-1133">Transmembrane helix</keyword>
<feature type="transmembrane region" description="Helical" evidence="1">
    <location>
        <begin position="431"/>
        <end position="457"/>
    </location>
</feature>
<protein>
    <submittedName>
        <fullName evidence="2">Uncharacterized protein</fullName>
    </submittedName>
</protein>
<organism evidence="2 3">
    <name type="scientific">Fuscovulum ytuae</name>
    <dbReference type="NCBI Taxonomy" id="3042299"/>
    <lineage>
        <taxon>Bacteria</taxon>
        <taxon>Pseudomonadati</taxon>
        <taxon>Pseudomonadota</taxon>
        <taxon>Alphaproteobacteria</taxon>
        <taxon>Rhodobacterales</taxon>
        <taxon>Paracoccaceae</taxon>
        <taxon>Fuscovulum</taxon>
    </lineage>
</organism>
<evidence type="ECO:0000313" key="3">
    <source>
        <dbReference type="Proteomes" id="UP001230978"/>
    </source>
</evidence>
<keyword evidence="1" id="KW-0472">Membrane</keyword>
<proteinExistence type="predicted"/>
<reference evidence="2 3" key="1">
    <citation type="submission" date="2023-04" db="EMBL/GenBank/DDBJ databases">
        <title>YMD61, complete Genome.</title>
        <authorList>
            <person name="Zhang J."/>
        </authorList>
    </citation>
    <scope>NUCLEOTIDE SEQUENCE [LARGE SCALE GENOMIC DNA]</scope>
    <source>
        <strain evidence="2 3">YMD61</strain>
    </source>
</reference>
<evidence type="ECO:0000313" key="2">
    <source>
        <dbReference type="EMBL" id="WGV16013.1"/>
    </source>
</evidence>
<gene>
    <name evidence="2" type="ORF">QF092_17440</name>
</gene>